<dbReference type="InterPro" id="IPR004360">
    <property type="entry name" value="Glyas_Fos-R_dOase_dom"/>
</dbReference>
<dbReference type="AlphaFoldDB" id="A0A0A5FVY0"/>
<protein>
    <submittedName>
        <fullName evidence="2">Glyoxalase</fullName>
    </submittedName>
</protein>
<dbReference type="InterPro" id="IPR029068">
    <property type="entry name" value="Glyas_Bleomycin-R_OHBP_Dase"/>
</dbReference>
<evidence type="ECO:0000259" key="1">
    <source>
        <dbReference type="Pfam" id="PF00903"/>
    </source>
</evidence>
<sequence>MGKLYPYLFSNDARKQAEFYEEALNGEIVDVKTFSEAPDMPEEIQNRVMHLVLQAAGQHFFMADDVKGETKAGTNLDLVLEFSSEQTARQAFDGLAKGGQVIMPFDKMFWGPMFGRVEDPFGVRWQITTEHP</sequence>
<keyword evidence="3" id="KW-1185">Reference proteome</keyword>
<evidence type="ECO:0000313" key="3">
    <source>
        <dbReference type="Proteomes" id="UP000030403"/>
    </source>
</evidence>
<feature type="domain" description="Glyoxalase/fosfomycin resistance/dioxygenase" evidence="1">
    <location>
        <begin position="8"/>
        <end position="127"/>
    </location>
</feature>
<dbReference type="InterPro" id="IPR028973">
    <property type="entry name" value="PhnB-like"/>
</dbReference>
<proteinExistence type="predicted"/>
<dbReference type="eggNOG" id="COG2764">
    <property type="taxonomic scope" value="Bacteria"/>
</dbReference>
<accession>A0A0A5FVY0</accession>
<dbReference type="OrthoDB" id="9795306at2"/>
<reference evidence="2 3" key="1">
    <citation type="submission" date="2013-08" db="EMBL/GenBank/DDBJ databases">
        <authorList>
            <person name="Huang J."/>
            <person name="Wang G."/>
        </authorList>
    </citation>
    <scope>NUCLEOTIDE SEQUENCE [LARGE SCALE GENOMIC DNA]</scope>
    <source>
        <strain evidence="2 3">BH030004</strain>
    </source>
</reference>
<comment type="caution">
    <text evidence="2">The sequence shown here is derived from an EMBL/GenBank/DDBJ whole genome shotgun (WGS) entry which is preliminary data.</text>
</comment>
<dbReference type="RefSeq" id="WP_027448152.1">
    <property type="nucleotide sequence ID" value="NZ_AVPF01000068.1"/>
</dbReference>
<dbReference type="PANTHER" id="PTHR33990:SF1">
    <property type="entry name" value="PROTEIN YJDN"/>
    <property type="match status" value="1"/>
</dbReference>
<gene>
    <name evidence="2" type="ORF">N783_19215</name>
</gene>
<dbReference type="CDD" id="cd06588">
    <property type="entry name" value="PhnB_like"/>
    <property type="match status" value="1"/>
</dbReference>
<dbReference type="STRING" id="1385511.GCA_000425225_00900"/>
<dbReference type="SUPFAM" id="SSF54593">
    <property type="entry name" value="Glyoxalase/Bleomycin resistance protein/Dihydroxybiphenyl dioxygenase"/>
    <property type="match status" value="1"/>
</dbReference>
<dbReference type="Proteomes" id="UP000030403">
    <property type="component" value="Unassembled WGS sequence"/>
</dbReference>
<dbReference type="Pfam" id="PF00903">
    <property type="entry name" value="Glyoxalase"/>
    <property type="match status" value="1"/>
</dbReference>
<evidence type="ECO:0000313" key="2">
    <source>
        <dbReference type="EMBL" id="KGX84054.1"/>
    </source>
</evidence>
<dbReference type="Gene3D" id="3.10.180.10">
    <property type="entry name" value="2,3-Dihydroxybiphenyl 1,2-Dioxygenase, domain 1"/>
    <property type="match status" value="1"/>
</dbReference>
<name>A0A0A5FVY0_9BACI</name>
<organism evidence="2 3">
    <name type="scientific">Pontibacillus marinus BH030004 = DSM 16465</name>
    <dbReference type="NCBI Taxonomy" id="1385511"/>
    <lineage>
        <taxon>Bacteria</taxon>
        <taxon>Bacillati</taxon>
        <taxon>Bacillota</taxon>
        <taxon>Bacilli</taxon>
        <taxon>Bacillales</taxon>
        <taxon>Bacillaceae</taxon>
        <taxon>Pontibacillus</taxon>
    </lineage>
</organism>
<dbReference type="EMBL" id="AVPF01000068">
    <property type="protein sequence ID" value="KGX84054.1"/>
    <property type="molecule type" value="Genomic_DNA"/>
</dbReference>
<dbReference type="PANTHER" id="PTHR33990">
    <property type="entry name" value="PROTEIN YJDN-RELATED"/>
    <property type="match status" value="1"/>
</dbReference>